<feature type="transmembrane region" description="Helical" evidence="1">
    <location>
        <begin position="103"/>
        <end position="120"/>
    </location>
</feature>
<feature type="transmembrane region" description="Helical" evidence="1">
    <location>
        <begin position="73"/>
        <end position="91"/>
    </location>
</feature>
<dbReference type="RefSeq" id="WP_010964147.1">
    <property type="nucleotide sequence ID" value="NC_003030.1"/>
</dbReference>
<dbReference type="PATRIC" id="fig|272562.8.peg.1034"/>
<dbReference type="InterPro" id="IPR053150">
    <property type="entry name" value="Teicoplanin_resist-assoc"/>
</dbReference>
<feature type="transmembrane region" description="Helical" evidence="1">
    <location>
        <begin position="132"/>
        <end position="149"/>
    </location>
</feature>
<dbReference type="Pfam" id="PF04892">
    <property type="entry name" value="VanZ"/>
    <property type="match status" value="1"/>
</dbReference>
<dbReference type="OrthoDB" id="4822551at2"/>
<proteinExistence type="predicted"/>
<dbReference type="PIR" id="B97002">
    <property type="entry name" value="B97002"/>
</dbReference>
<evidence type="ECO:0000313" key="3">
    <source>
        <dbReference type="EMBL" id="AAK78805.1"/>
    </source>
</evidence>
<feature type="transmembrane region" description="Helical" evidence="1">
    <location>
        <begin position="161"/>
        <end position="179"/>
    </location>
</feature>
<dbReference type="Proteomes" id="UP000000814">
    <property type="component" value="Chromosome"/>
</dbReference>
<dbReference type="PANTHER" id="PTHR36834:SF1">
    <property type="entry name" value="INTEGRAL MEMBRANE PROTEIN"/>
    <property type="match status" value="1"/>
</dbReference>
<dbReference type="KEGG" id="cac:CA_C0829"/>
<accession>Q97KT7</accession>
<evidence type="ECO:0000256" key="1">
    <source>
        <dbReference type="SAM" id="Phobius"/>
    </source>
</evidence>
<evidence type="ECO:0000259" key="2">
    <source>
        <dbReference type="Pfam" id="PF04892"/>
    </source>
</evidence>
<organism evidence="3 4">
    <name type="scientific">Clostridium acetobutylicum (strain ATCC 824 / DSM 792 / JCM 1419 / IAM 19013 / LMG 5710 / NBRC 13948 / NRRL B-527 / VKM B-1787 / 2291 / W)</name>
    <dbReference type="NCBI Taxonomy" id="272562"/>
    <lineage>
        <taxon>Bacteria</taxon>
        <taxon>Bacillati</taxon>
        <taxon>Bacillota</taxon>
        <taxon>Clostridia</taxon>
        <taxon>Eubacteriales</taxon>
        <taxon>Clostridiaceae</taxon>
        <taxon>Clostridium</taxon>
    </lineage>
</organism>
<dbReference type="PANTHER" id="PTHR36834">
    <property type="entry name" value="MEMBRANE PROTEIN-RELATED"/>
    <property type="match status" value="1"/>
</dbReference>
<keyword evidence="1" id="KW-0472">Membrane</keyword>
<reference evidence="3 4" key="1">
    <citation type="journal article" date="2001" name="J. Bacteriol.">
        <title>Genome sequence and comparative analysis of the solvent-producing bacterium Clostridium acetobutylicum.</title>
        <authorList>
            <person name="Nolling J."/>
            <person name="Breton G."/>
            <person name="Omelchenko M.V."/>
            <person name="Makarova K.S."/>
            <person name="Zeng Q."/>
            <person name="Gibson R."/>
            <person name="Lee H.M."/>
            <person name="Dubois J."/>
            <person name="Qiu D."/>
            <person name="Hitti J."/>
            <person name="Wolf Y.I."/>
            <person name="Tatusov R.L."/>
            <person name="Sabathe F."/>
            <person name="Doucette-Stamm L."/>
            <person name="Soucaille P."/>
            <person name="Daly M.J."/>
            <person name="Bennett G.N."/>
            <person name="Koonin E.V."/>
            <person name="Smith D.R."/>
        </authorList>
    </citation>
    <scope>NUCLEOTIDE SEQUENCE [LARGE SCALE GENOMIC DNA]</scope>
    <source>
        <strain evidence="4">ATCC 824 / DSM 792 / JCM 1419 / LMG 5710 / VKM B-1787</strain>
    </source>
</reference>
<sequence>MKKIKNKKKIFKVILFGLFIIYIIALFKIILFKSISFLQIFKGYNKSRSINLIPFKSIIQFIDTYKEMGSFRAFANLAGNLIVFMPFGYLVPTLNKRFSRIRSTVIASFGLSLFFEVTQYVLEIGSSDIDDIILNTLGAVAGYSVLTCLRKISSKVVIQNFCIMCITVIFLITGSIVAFREYGVMLNLTKLKEVINGGRDIPKISADAVGHTVQIKENDIKLEKVSIYNKNKGGKSHDKGERNIDIVFNKSTKVYFERDDYKDNTMTITNIKVNEKKLYTLKKNSMISVWGNNREGKLFANFIIVYLK</sequence>
<dbReference type="InterPro" id="IPR006976">
    <property type="entry name" value="VanZ-like"/>
</dbReference>
<dbReference type="GeneID" id="44997339"/>
<name>Q97KT7_CLOAB</name>
<feature type="transmembrane region" description="Helical" evidence="1">
    <location>
        <begin position="12"/>
        <end position="32"/>
    </location>
</feature>
<evidence type="ECO:0000313" key="4">
    <source>
        <dbReference type="Proteomes" id="UP000000814"/>
    </source>
</evidence>
<dbReference type="HOGENOM" id="CLU_073310_0_0_9"/>
<keyword evidence="1" id="KW-0812">Transmembrane</keyword>
<dbReference type="EMBL" id="AE001437">
    <property type="protein sequence ID" value="AAK78805.1"/>
    <property type="molecule type" value="Genomic_DNA"/>
</dbReference>
<dbReference type="eggNOG" id="COG4767">
    <property type="taxonomic scope" value="Bacteria"/>
</dbReference>
<protein>
    <submittedName>
        <fullName evidence="3">Uncharacterized conserved membrane protein, similar to MDR (VANZ) ORF of Enterococcus</fullName>
    </submittedName>
</protein>
<gene>
    <name evidence="3" type="ordered locus">CA_C0829</name>
</gene>
<keyword evidence="1" id="KW-1133">Transmembrane helix</keyword>
<dbReference type="STRING" id="272562.CA_C0829"/>
<feature type="domain" description="VanZ-like" evidence="2">
    <location>
        <begin position="19"/>
        <end position="147"/>
    </location>
</feature>
<dbReference type="AlphaFoldDB" id="Q97KT7"/>
<keyword evidence="4" id="KW-1185">Reference proteome</keyword>